<dbReference type="Proteomes" id="UP001638806">
    <property type="component" value="Unassembled WGS sequence"/>
</dbReference>
<accession>A0ACC4E4I8</accession>
<keyword evidence="2" id="KW-1185">Reference proteome</keyword>
<name>A0ACC4E4I8_PURLI</name>
<sequence length="259" mass="27567">MSFLGPLKLLTEKDILANLIFGGTVYTVWSMVVASTTELFKQRFGLGDLTLGLIFLPNGFGTILGSMIAGKLMTRDFLNFEKDYLARNPLAPPPSKNTKDLPLDFPIEHARLRNTPYITAIFVLATGIYGITILPAEQLPVILKSGWIAVPLVLQFVIAAASNAIFAINTALVADLCPGKGASSTAINNLVRCSMGALGVAVVDSMIGSFGTAATFLGLGLTTTAMTSLLAAEWAWGMRWRSERVQVETAMAQHSAGGA</sequence>
<protein>
    <submittedName>
        <fullName evidence="1">Uncharacterized protein</fullName>
    </submittedName>
</protein>
<organism evidence="1 2">
    <name type="scientific">Purpureocillium lilacinum</name>
    <name type="common">Paecilomyces lilacinus</name>
    <dbReference type="NCBI Taxonomy" id="33203"/>
    <lineage>
        <taxon>Eukaryota</taxon>
        <taxon>Fungi</taxon>
        <taxon>Dikarya</taxon>
        <taxon>Ascomycota</taxon>
        <taxon>Pezizomycotina</taxon>
        <taxon>Sordariomycetes</taxon>
        <taxon>Hypocreomycetidae</taxon>
        <taxon>Hypocreales</taxon>
        <taxon>Ophiocordycipitaceae</taxon>
        <taxon>Purpureocillium</taxon>
    </lineage>
</organism>
<comment type="caution">
    <text evidence="1">The sequence shown here is derived from an EMBL/GenBank/DDBJ whole genome shotgun (WGS) entry which is preliminary data.</text>
</comment>
<proteinExistence type="predicted"/>
<reference evidence="1" key="1">
    <citation type="submission" date="2024-12" db="EMBL/GenBank/DDBJ databases">
        <title>Comparative genomics and development of molecular markers within Purpureocillium lilacinum and among Purpureocillium species.</title>
        <authorList>
            <person name="Yeh Z.-Y."/>
            <person name="Ni N.-T."/>
            <person name="Lo P.-H."/>
            <person name="Mushyakhwo K."/>
            <person name="Lin C.-F."/>
            <person name="Nai Y.-S."/>
        </authorList>
    </citation>
    <scope>NUCLEOTIDE SEQUENCE</scope>
    <source>
        <strain evidence="1">NCHU-NPUST-175</strain>
    </source>
</reference>
<dbReference type="EMBL" id="JBGNUJ010000002">
    <property type="protein sequence ID" value="KAL3963555.1"/>
    <property type="molecule type" value="Genomic_DNA"/>
</dbReference>
<evidence type="ECO:0000313" key="1">
    <source>
        <dbReference type="EMBL" id="KAL3963555.1"/>
    </source>
</evidence>
<gene>
    <name evidence="1" type="ORF">ACCO45_000559</name>
</gene>
<evidence type="ECO:0000313" key="2">
    <source>
        <dbReference type="Proteomes" id="UP001638806"/>
    </source>
</evidence>